<comment type="similarity">
    <text evidence="2">Belongs to the YajC family.</text>
</comment>
<gene>
    <name evidence="12" type="ORF">GCM10017559_68140</name>
</gene>
<dbReference type="InterPro" id="IPR003849">
    <property type="entry name" value="Preprotein_translocase_YajC"/>
</dbReference>
<feature type="transmembrane region" description="Helical" evidence="11">
    <location>
        <begin position="27"/>
        <end position="46"/>
    </location>
</feature>
<evidence type="ECO:0000256" key="7">
    <source>
        <dbReference type="ARBA" id="ARBA00022989"/>
    </source>
</evidence>
<comment type="caution">
    <text evidence="12">The sequence shown here is derived from an EMBL/GenBank/DDBJ whole genome shotgun (WGS) entry which is preliminary data.</text>
</comment>
<keyword evidence="8" id="KW-0811">Translocation</keyword>
<evidence type="ECO:0000256" key="4">
    <source>
        <dbReference type="ARBA" id="ARBA00022475"/>
    </source>
</evidence>
<evidence type="ECO:0000256" key="2">
    <source>
        <dbReference type="ARBA" id="ARBA00006742"/>
    </source>
</evidence>
<feature type="compositionally biased region" description="Low complexity" evidence="10">
    <location>
        <begin position="126"/>
        <end position="144"/>
    </location>
</feature>
<name>A0ABP6L508_9ACTN</name>
<evidence type="ECO:0000256" key="6">
    <source>
        <dbReference type="ARBA" id="ARBA00022927"/>
    </source>
</evidence>
<dbReference type="EMBL" id="BAAAWD010000019">
    <property type="protein sequence ID" value="GAA3031453.1"/>
    <property type="molecule type" value="Genomic_DNA"/>
</dbReference>
<evidence type="ECO:0000313" key="13">
    <source>
        <dbReference type="Proteomes" id="UP001499930"/>
    </source>
</evidence>
<accession>A0ABP6L508</accession>
<keyword evidence="13" id="KW-1185">Reference proteome</keyword>
<evidence type="ECO:0000313" key="12">
    <source>
        <dbReference type="EMBL" id="GAA3031453.1"/>
    </source>
</evidence>
<dbReference type="Pfam" id="PF02699">
    <property type="entry name" value="YajC"/>
    <property type="match status" value="1"/>
</dbReference>
<evidence type="ECO:0000256" key="3">
    <source>
        <dbReference type="ARBA" id="ARBA00022448"/>
    </source>
</evidence>
<keyword evidence="9 11" id="KW-0472">Membrane</keyword>
<dbReference type="Proteomes" id="UP001499930">
    <property type="component" value="Unassembled WGS sequence"/>
</dbReference>
<evidence type="ECO:0008006" key="14">
    <source>
        <dbReference type="Google" id="ProtNLM"/>
    </source>
</evidence>
<keyword evidence="3" id="KW-0813">Transport</keyword>
<evidence type="ECO:0000256" key="11">
    <source>
        <dbReference type="SAM" id="Phobius"/>
    </source>
</evidence>
<proteinExistence type="inferred from homology"/>
<sequence>MLSGVAVQDVRLPPVILKRGSGPVGDSYSSLIMIALMVVVFYFLLIRPQRKRQQEQAKMQNSLTPGTGVMTTTGLFATVVAIDADDVILEIAPGVETRWVKAAIGRVLVPVDDAEEDLKAVDTAGTVDPVTPATPVTPVVQDTPKTAEQRGEDQDSTIRKP</sequence>
<dbReference type="PANTHER" id="PTHR33909:SF1">
    <property type="entry name" value="SEC TRANSLOCON ACCESSORY COMPLEX SUBUNIT YAJC"/>
    <property type="match status" value="1"/>
</dbReference>
<dbReference type="SMART" id="SM01323">
    <property type="entry name" value="YajC"/>
    <property type="match status" value="1"/>
</dbReference>
<dbReference type="PRINTS" id="PR01853">
    <property type="entry name" value="YAJCTRNLCASE"/>
</dbReference>
<feature type="region of interest" description="Disordered" evidence="10">
    <location>
        <begin position="122"/>
        <end position="161"/>
    </location>
</feature>
<comment type="subcellular location">
    <subcellularLocation>
        <location evidence="1">Cell membrane</location>
        <topology evidence="1">Single-pass membrane protein</topology>
    </subcellularLocation>
</comment>
<reference evidence="13" key="1">
    <citation type="journal article" date="2019" name="Int. J. Syst. Evol. Microbiol.">
        <title>The Global Catalogue of Microorganisms (GCM) 10K type strain sequencing project: providing services to taxonomists for standard genome sequencing and annotation.</title>
        <authorList>
            <consortium name="The Broad Institute Genomics Platform"/>
            <consortium name="The Broad Institute Genome Sequencing Center for Infectious Disease"/>
            <person name="Wu L."/>
            <person name="Ma J."/>
        </authorList>
    </citation>
    <scope>NUCLEOTIDE SEQUENCE [LARGE SCALE GENOMIC DNA]</scope>
    <source>
        <strain evidence="13">JCM 3106</strain>
    </source>
</reference>
<dbReference type="PANTHER" id="PTHR33909">
    <property type="entry name" value="SEC TRANSLOCON ACCESSORY COMPLEX SUBUNIT YAJC"/>
    <property type="match status" value="1"/>
</dbReference>
<evidence type="ECO:0000256" key="10">
    <source>
        <dbReference type="SAM" id="MobiDB-lite"/>
    </source>
</evidence>
<feature type="compositionally biased region" description="Basic and acidic residues" evidence="10">
    <location>
        <begin position="145"/>
        <end position="161"/>
    </location>
</feature>
<dbReference type="NCBIfam" id="TIGR00739">
    <property type="entry name" value="yajC"/>
    <property type="match status" value="1"/>
</dbReference>
<evidence type="ECO:0000256" key="1">
    <source>
        <dbReference type="ARBA" id="ARBA00004162"/>
    </source>
</evidence>
<organism evidence="12 13">
    <name type="scientific">Streptosporangium longisporum</name>
    <dbReference type="NCBI Taxonomy" id="46187"/>
    <lineage>
        <taxon>Bacteria</taxon>
        <taxon>Bacillati</taxon>
        <taxon>Actinomycetota</taxon>
        <taxon>Actinomycetes</taxon>
        <taxon>Streptosporangiales</taxon>
        <taxon>Streptosporangiaceae</taxon>
        <taxon>Streptosporangium</taxon>
    </lineage>
</organism>
<evidence type="ECO:0000256" key="5">
    <source>
        <dbReference type="ARBA" id="ARBA00022692"/>
    </source>
</evidence>
<keyword evidence="5 11" id="KW-0812">Transmembrane</keyword>
<keyword evidence="6" id="KW-0653">Protein transport</keyword>
<keyword evidence="7 11" id="KW-1133">Transmembrane helix</keyword>
<protein>
    <recommendedName>
        <fullName evidence="14">Preprotein translocase subunit YajC</fullName>
    </recommendedName>
</protein>
<keyword evidence="4" id="KW-1003">Cell membrane</keyword>
<evidence type="ECO:0000256" key="8">
    <source>
        <dbReference type="ARBA" id="ARBA00023010"/>
    </source>
</evidence>
<evidence type="ECO:0000256" key="9">
    <source>
        <dbReference type="ARBA" id="ARBA00023136"/>
    </source>
</evidence>